<dbReference type="PANTHER" id="PTHR42057">
    <property type="entry name" value="F-BOX DOMAIN PROTEIN (AFU_ORTHOLOGUE AFUA_4G00200)"/>
    <property type="match status" value="1"/>
</dbReference>
<dbReference type="eggNOG" id="ENOG502S8UP">
    <property type="taxonomic scope" value="Eukaryota"/>
</dbReference>
<evidence type="ECO:0000313" key="2">
    <source>
        <dbReference type="EMBL" id="ETS73562.1"/>
    </source>
</evidence>
<dbReference type="PANTHER" id="PTHR42057:SF2">
    <property type="entry name" value="F-BOX DOMAIN PROTEIN (AFU_ORTHOLOGUE AFUA_4G00200)-RELATED"/>
    <property type="match status" value="1"/>
</dbReference>
<dbReference type="KEGG" id="pfy:PFICI_14508"/>
<reference evidence="3" key="1">
    <citation type="journal article" date="2015" name="BMC Genomics">
        <title>Genomic and transcriptomic analysis of the endophytic fungus Pestalotiopsis fici reveals its lifestyle and high potential for synthesis of natural products.</title>
        <authorList>
            <person name="Wang X."/>
            <person name="Zhang X."/>
            <person name="Liu L."/>
            <person name="Xiang M."/>
            <person name="Wang W."/>
            <person name="Sun X."/>
            <person name="Che Y."/>
            <person name="Guo L."/>
            <person name="Liu G."/>
            <person name="Guo L."/>
            <person name="Wang C."/>
            <person name="Yin W.B."/>
            <person name="Stadler M."/>
            <person name="Zhang X."/>
            <person name="Liu X."/>
        </authorList>
    </citation>
    <scope>NUCLEOTIDE SEQUENCE [LARGE SCALE GENOMIC DNA]</scope>
    <source>
        <strain evidence="3">W106-1 / CGMCC3.15140</strain>
    </source>
</reference>
<dbReference type="EMBL" id="KI912121">
    <property type="protein sequence ID" value="ETS73562.1"/>
    <property type="molecule type" value="Genomic_DNA"/>
</dbReference>
<proteinExistence type="predicted"/>
<evidence type="ECO:0000259" key="1">
    <source>
        <dbReference type="PROSITE" id="PS50181"/>
    </source>
</evidence>
<dbReference type="SUPFAM" id="SSF81383">
    <property type="entry name" value="F-box domain"/>
    <property type="match status" value="1"/>
</dbReference>
<dbReference type="OMA" id="LYFKDYW"/>
<dbReference type="Pfam" id="PF00646">
    <property type="entry name" value="F-box"/>
    <property type="match status" value="1"/>
</dbReference>
<keyword evidence="3" id="KW-1185">Reference proteome</keyword>
<evidence type="ECO:0000313" key="3">
    <source>
        <dbReference type="Proteomes" id="UP000030651"/>
    </source>
</evidence>
<sequence>MESLPDDAYHQIFAYLPQQTLVGCRLLNRRIAEVATYYAFQRVRLRAADGVHSFVNVAKSESLRQRVREITIDTWVGPDCTYGYGKTNTVRLPRDFFRALAYVRFFPHLSTLNLRFSEYCGPDTRNGLAVDETWDLRYLVLDIVFRCVARVWPEAHRPLREENYVSFDRHDRGTLPPLPTEGILLNDDETLEPIHLRTLTVSNLADFDDRRLTDSDHFKQIMTSKSLKSIKLLVTEESNRGTATPVYFADKYDFCDNLPSTWLAPEIAENLTVLSLFFQNYWGWVPKMDFRAVNPGKGRASGLPNLRVLALGHYVFSHEWQIDWIASMVGHDNGLGGLQELYLDECPILWQARTAGPLDQSTKTYVSQDGDIISRSQNGYPLKSMMTNTVLIADAPLSERVQFAGSLHWSDVLHHWADHMTALRVFKMGQGCWSNENKESKWRTIQTYEHRPSAAVMSGLQSAVNDIRLKHDRDAQVPWSDLAGGLEAKKKQMLSQIQSFGDTTHLDYDCPSPSARHVPGTPYGREFLPRLGVGMSVRDKHILQYIHFDIDLGPTPWINHHRGENMPAIIVRLERFRTYIGERPRDMLAYNHLQGTVSWRAKTNKNSQTAA</sequence>
<dbReference type="InParanoid" id="W3WK74"/>
<dbReference type="RefSeq" id="XP_007841280.1">
    <property type="nucleotide sequence ID" value="XM_007843089.1"/>
</dbReference>
<name>W3WK74_PESFW</name>
<gene>
    <name evidence="2" type="ORF">PFICI_14508</name>
</gene>
<accession>W3WK74</accession>
<dbReference type="Proteomes" id="UP000030651">
    <property type="component" value="Unassembled WGS sequence"/>
</dbReference>
<dbReference type="InterPro" id="IPR036047">
    <property type="entry name" value="F-box-like_dom_sf"/>
</dbReference>
<dbReference type="InterPro" id="IPR001810">
    <property type="entry name" value="F-box_dom"/>
</dbReference>
<dbReference type="AlphaFoldDB" id="W3WK74"/>
<organism evidence="2 3">
    <name type="scientific">Pestalotiopsis fici (strain W106-1 / CGMCC3.15140)</name>
    <dbReference type="NCBI Taxonomy" id="1229662"/>
    <lineage>
        <taxon>Eukaryota</taxon>
        <taxon>Fungi</taxon>
        <taxon>Dikarya</taxon>
        <taxon>Ascomycota</taxon>
        <taxon>Pezizomycotina</taxon>
        <taxon>Sordariomycetes</taxon>
        <taxon>Xylariomycetidae</taxon>
        <taxon>Amphisphaeriales</taxon>
        <taxon>Sporocadaceae</taxon>
        <taxon>Pestalotiopsis</taxon>
    </lineage>
</organism>
<dbReference type="HOGENOM" id="CLU_034857_0_0_1"/>
<protein>
    <recommendedName>
        <fullName evidence="1">F-box domain-containing protein</fullName>
    </recommendedName>
</protein>
<dbReference type="PROSITE" id="PS50181">
    <property type="entry name" value="FBOX"/>
    <property type="match status" value="1"/>
</dbReference>
<feature type="domain" description="F-box" evidence="1">
    <location>
        <begin position="1"/>
        <end position="43"/>
    </location>
</feature>
<dbReference type="GeneID" id="19279521"/>
<dbReference type="OrthoDB" id="3140657at2759"/>